<feature type="compositionally biased region" description="Basic and acidic residues" evidence="1">
    <location>
        <begin position="443"/>
        <end position="461"/>
    </location>
</feature>
<feature type="compositionally biased region" description="Polar residues" evidence="1">
    <location>
        <begin position="187"/>
        <end position="197"/>
    </location>
</feature>
<keyword evidence="3" id="KW-1185">Reference proteome</keyword>
<accession>K1WFT2</accession>
<feature type="compositionally biased region" description="Basic and acidic residues" evidence="1">
    <location>
        <begin position="953"/>
        <end position="966"/>
    </location>
</feature>
<dbReference type="Proteomes" id="UP000006757">
    <property type="component" value="Unassembled WGS sequence"/>
</dbReference>
<protein>
    <submittedName>
        <fullName evidence="2">Uncharacterized protein</fullName>
    </submittedName>
</protein>
<feature type="compositionally biased region" description="Polar residues" evidence="1">
    <location>
        <begin position="238"/>
        <end position="248"/>
    </location>
</feature>
<feature type="compositionally biased region" description="Polar residues" evidence="1">
    <location>
        <begin position="407"/>
        <end position="435"/>
    </location>
</feature>
<feature type="compositionally biased region" description="Basic and acidic residues" evidence="1">
    <location>
        <begin position="301"/>
        <end position="312"/>
    </location>
</feature>
<feature type="compositionally biased region" description="Polar residues" evidence="1">
    <location>
        <begin position="64"/>
        <end position="86"/>
    </location>
</feature>
<dbReference type="eggNOG" id="ENOG502RBB2">
    <property type="taxonomic scope" value="Eukaryota"/>
</dbReference>
<dbReference type="EMBL" id="AMBO01000341">
    <property type="protein sequence ID" value="EKD00429.1"/>
    <property type="molecule type" value="Genomic_DNA"/>
</dbReference>
<dbReference type="STRING" id="1220162.K1WFT2"/>
<feature type="compositionally biased region" description="Polar residues" evidence="1">
    <location>
        <begin position="558"/>
        <end position="571"/>
    </location>
</feature>
<feature type="compositionally biased region" description="Polar residues" evidence="1">
    <location>
        <begin position="530"/>
        <end position="543"/>
    </location>
</feature>
<feature type="compositionally biased region" description="Polar residues" evidence="1">
    <location>
        <begin position="584"/>
        <end position="598"/>
    </location>
</feature>
<feature type="compositionally biased region" description="Low complexity" evidence="1">
    <location>
        <begin position="672"/>
        <end position="684"/>
    </location>
</feature>
<feature type="compositionally biased region" description="Polar residues" evidence="1">
    <location>
        <begin position="659"/>
        <end position="669"/>
    </location>
</feature>
<evidence type="ECO:0000256" key="1">
    <source>
        <dbReference type="SAM" id="MobiDB-lite"/>
    </source>
</evidence>
<comment type="caution">
    <text evidence="2">The sequence shown here is derived from an EMBL/GenBank/DDBJ whole genome shotgun (WGS) entry which is preliminary data.</text>
</comment>
<organism evidence="2 3">
    <name type="scientific">Trichosporon asahii var. asahii (strain CBS 8904)</name>
    <name type="common">Yeast</name>
    <dbReference type="NCBI Taxonomy" id="1220162"/>
    <lineage>
        <taxon>Eukaryota</taxon>
        <taxon>Fungi</taxon>
        <taxon>Dikarya</taxon>
        <taxon>Basidiomycota</taxon>
        <taxon>Agaricomycotina</taxon>
        <taxon>Tremellomycetes</taxon>
        <taxon>Trichosporonales</taxon>
        <taxon>Trichosporonaceae</taxon>
        <taxon>Trichosporon</taxon>
    </lineage>
</organism>
<feature type="region of interest" description="Disordered" evidence="1">
    <location>
        <begin position="30"/>
        <end position="167"/>
    </location>
</feature>
<evidence type="ECO:0000313" key="2">
    <source>
        <dbReference type="EMBL" id="EKD00429.1"/>
    </source>
</evidence>
<feature type="compositionally biased region" description="Basic and acidic residues" evidence="1">
    <location>
        <begin position="639"/>
        <end position="653"/>
    </location>
</feature>
<sequence>MLTDLLKDIKRELALTFDPPPLWATQLEQCIPSESSSSRPESPAGPPKRIVSGSLKDRIAKFNNAGSSPLLPNNDGSHPHSSTHTSYARGGLIGNRLPSLDPKSAGIVGSPGFRRVSEGKGIIGNRIPSSGASVSSAGSAPGSVAGSRVPGASGRSVRSASPAGSATSSVASASASAASGTLDSASVGTSLSSSPATSPGGGFMPPQLLVSTLPDGHEPGTMTPSSTRAEAGEDAISMPSTPVPTASSELPPPDYDLVPGNLKLAAGDAKAGDARSVSSAMSVSSSLVSQYDPASEEGREEGERPTNLKDVSEVSTPTGTPRQALRQLDNDSVAGSSRGAPSAPPSDTGDVADLQDKLDALNVGSAAAAGSKDESAAAQEEKDTPSADSLTPATVDAGSPPPLAEQITPNATADNASKDTSTTSVPSAEKSSAADSQAEALEDLAKRADAAADKLKSEAEGKSSATPGKAANDIETIKDDDTAKTVDRDATPEAPKVAISPAPEKEEDQAPGPTEAIGRRSEDTIMPSASLGNLSTSPSQDDVASTPLATPKDKDSSDTPSVIDLSSSPKLTSADRDSTPVPRDSTTSQSVLDQNSDLVSMIAAPTERPFSDDLSQSQIDNFEDEMSNRSSMPPARASSELEFRYEDLHERFGPDGAKTNPNTNSSHSFTPAAAGGAALAAAAATSDFRGSSSKTEQSNNPLGNVAASAVDENGFPTVPATELKTKSPMQVHIEPSPFGPISDDDVPEEKPEPTKPARPESGTLGSGLTAPVLTFETVKEPTTDRRTPDFPDAPNNTLPNTPGVVTPVRSSTPTANAAASTISPKAFPKVPDEEHPYVGVHISPHAKGTASQLNPKTPFPSAPDGGTPRSEAASARTPSLHGSPSKGSSDGSTRSLGVAPRGPKRLSYRPPELDDEDPGDFEGGGWAVVTKWEPWRGSPPSDRPSRQNSLGHGLREDVPPPVPPKD</sequence>
<feature type="compositionally biased region" description="Low complexity" evidence="1">
    <location>
        <begin position="810"/>
        <end position="823"/>
    </location>
</feature>
<dbReference type="AlphaFoldDB" id="K1WFT2"/>
<dbReference type="OrthoDB" id="2564297at2759"/>
<dbReference type="InParanoid" id="K1WFT2"/>
<feature type="region of interest" description="Disordered" evidence="1">
    <location>
        <begin position="183"/>
        <end position="966"/>
    </location>
</feature>
<feature type="compositionally biased region" description="Basic and acidic residues" evidence="1">
    <location>
        <begin position="371"/>
        <end position="385"/>
    </location>
</feature>
<feature type="compositionally biased region" description="Basic and acidic residues" evidence="1">
    <location>
        <begin position="777"/>
        <end position="789"/>
    </location>
</feature>
<feature type="compositionally biased region" description="Basic and acidic residues" evidence="1">
    <location>
        <begin position="475"/>
        <end position="491"/>
    </location>
</feature>
<feature type="compositionally biased region" description="Low complexity" evidence="1">
    <location>
        <begin position="128"/>
        <end position="147"/>
    </location>
</feature>
<dbReference type="OMA" id="TIAREEH"/>
<reference evidence="2 3" key="1">
    <citation type="journal article" date="2012" name="Eukaryot. Cell">
        <title>Genome sequence of the Trichosporon asahii environmental strain CBS 8904.</title>
        <authorList>
            <person name="Yang R.Y."/>
            <person name="Li H.T."/>
            <person name="Zhu H."/>
            <person name="Zhou G.P."/>
            <person name="Wang M."/>
            <person name="Wang L."/>
        </authorList>
    </citation>
    <scope>NUCLEOTIDE SEQUENCE [LARGE SCALE GENOMIC DNA]</scope>
    <source>
        <strain evidence="2 3">CBS 8904</strain>
    </source>
</reference>
<feature type="compositionally biased region" description="Polar residues" evidence="1">
    <location>
        <begin position="688"/>
        <end position="702"/>
    </location>
</feature>
<proteinExistence type="predicted"/>
<name>K1WFT2_TRIAC</name>
<feature type="compositionally biased region" description="Low complexity" evidence="1">
    <location>
        <begin position="332"/>
        <end position="341"/>
    </location>
</feature>
<feature type="compositionally biased region" description="Basic and acidic residues" evidence="1">
    <location>
        <begin position="748"/>
        <end position="758"/>
    </location>
</feature>
<feature type="compositionally biased region" description="Polar residues" evidence="1">
    <location>
        <begin position="876"/>
        <end position="895"/>
    </location>
</feature>
<feature type="compositionally biased region" description="Low complexity" evidence="1">
    <location>
        <begin position="32"/>
        <end position="42"/>
    </location>
</feature>
<dbReference type="HOGENOM" id="CLU_307369_0_0_1"/>
<gene>
    <name evidence="2" type="ORF">A1Q2_05266</name>
</gene>
<feature type="compositionally biased region" description="Low complexity" evidence="1">
    <location>
        <begin position="262"/>
        <end position="289"/>
    </location>
</feature>
<evidence type="ECO:0000313" key="3">
    <source>
        <dbReference type="Proteomes" id="UP000006757"/>
    </source>
</evidence>